<dbReference type="Gene3D" id="3.30.559.30">
    <property type="entry name" value="Nonribosomal peptide synthetase, condensation domain"/>
    <property type="match status" value="1"/>
</dbReference>
<sequence>MSEANFVTERYDVETEASVHLISDFEQQVWLHHQQCDDCSHQRLSAFRFSCDINLSLLLESLERVIQSLPMLDSRYQLTEDFELIKQKTSKRQRVELIPFGGRDEAIQYLLNWQHERINLSSQAPMEFRLLLDEEPILAIRHHRILDQSLNWQTVFRLLSRFYHGEHNVQAWTQPNEVVWPLAHPLYSCQEPLKTAYQWLATREGVSRHIELLGSERLKTIQRHAETVRTSLPVKAFEQLTKHQSRQASLEHGVMLRGAITAFAQFIAQLSGETVQTIFAPKKVMQRHHELNGRVVQSGLQCFTLNTHHQCRRELLDEVEKQWQMAEPRTLSLPHAEALSSLVTWSIDPAIHLRAEKMPAETLRLAPLHSDFDLILALGISCDNSLLLELTTGERLSPYIGSWLLEQFIDSLVQDIRPESTTPSLVRMTHPIDRQVNEREHIAQRIAEAFGQALNVPEFSVHDNFFDFGGHSLIATRVIGKLKSEHKIEVHINDLFSQPTAWGLANHAVALSHSLVQPIKNEGAPPIRTNVPLSFAQASLWKAYAAFGYNELFNIPFALRFLDRVDEEIFRQAFEDVMHRHSALRTLFVMEGGTVTQSVVPEKELSGYRWFWRSDEAGQVDCQAVLNQEASHVFDLSAELPVRLRFVREQTSGMQYLSFLFHHVVLDEWSVNLLMDDLREAYQARAKGYVPKWQSQPLAFSEYAARQHDSGRDESHLAYWLAQFEGVPLHAPLLPELQNQPNSEPSDAGGWVEFKLSTEVVQGLYQLAREQGASLFNVVYAAISLALKQLGAPSKLIVGTPMSGRIDANFFDTVGYFTTLAMHVVHFDRAHSVAELIAQVKNTINESLNYSDVPIDWVEDALLGEQNRKQHLFEVMIQLHAKNKLHGELVGDQTMVRFEQVDPEKSESALGLQFEVMEERVGGEDRIRVLMSYRSDRYGDAQVKMLTHATQSMLEQFAQPQSGNQRLNLEEEKQ</sequence>
<dbReference type="RefSeq" id="WP_078926265.1">
    <property type="nucleotide sequence ID" value="NZ_FUXB01000008.1"/>
</dbReference>
<dbReference type="AlphaFoldDB" id="A0A1T4PTV4"/>
<organism evidence="5 6">
    <name type="scientific">Vibrio cincinnatiensis DSM 19608</name>
    <dbReference type="NCBI Taxonomy" id="1123491"/>
    <lineage>
        <taxon>Bacteria</taxon>
        <taxon>Pseudomonadati</taxon>
        <taxon>Pseudomonadota</taxon>
        <taxon>Gammaproteobacteria</taxon>
        <taxon>Vibrionales</taxon>
        <taxon>Vibrionaceae</taxon>
        <taxon>Vibrio</taxon>
    </lineage>
</organism>
<proteinExistence type="predicted"/>
<dbReference type="STRING" id="1123491.SAMN02745782_01884"/>
<dbReference type="GO" id="GO:0009239">
    <property type="term" value="P:enterobactin biosynthetic process"/>
    <property type="evidence" value="ECO:0007669"/>
    <property type="project" value="TreeGrafter"/>
</dbReference>
<evidence type="ECO:0000256" key="2">
    <source>
        <dbReference type="ARBA" id="ARBA00022450"/>
    </source>
</evidence>
<feature type="domain" description="Carrier" evidence="4">
    <location>
        <begin position="437"/>
        <end position="512"/>
    </location>
</feature>
<dbReference type="PROSITE" id="PS50075">
    <property type="entry name" value="CARRIER"/>
    <property type="match status" value="1"/>
</dbReference>
<dbReference type="InterPro" id="IPR023213">
    <property type="entry name" value="CAT-like_dom_sf"/>
</dbReference>
<accession>A0A1T4PTV4</accession>
<evidence type="ECO:0000256" key="3">
    <source>
        <dbReference type="ARBA" id="ARBA00022553"/>
    </source>
</evidence>
<dbReference type="Pfam" id="PF00668">
    <property type="entry name" value="Condensation"/>
    <property type="match status" value="1"/>
</dbReference>
<dbReference type="GO" id="GO:0005829">
    <property type="term" value="C:cytosol"/>
    <property type="evidence" value="ECO:0007669"/>
    <property type="project" value="TreeGrafter"/>
</dbReference>
<dbReference type="Gene3D" id="3.30.559.10">
    <property type="entry name" value="Chloramphenicol acetyltransferase-like domain"/>
    <property type="match status" value="2"/>
</dbReference>
<protein>
    <submittedName>
        <fullName evidence="5">Condensation domain-containing protein</fullName>
    </submittedName>
</protein>
<name>A0A1T4PTV4_VIBCI</name>
<comment type="cofactor">
    <cofactor evidence="1">
        <name>pantetheine 4'-phosphate</name>
        <dbReference type="ChEBI" id="CHEBI:47942"/>
    </cofactor>
</comment>
<reference evidence="6" key="1">
    <citation type="submission" date="2017-02" db="EMBL/GenBank/DDBJ databases">
        <authorList>
            <person name="Varghese N."/>
            <person name="Submissions S."/>
        </authorList>
    </citation>
    <scope>NUCLEOTIDE SEQUENCE [LARGE SCALE GENOMIC DNA]</scope>
    <source>
        <strain evidence="6">DSM 19608</strain>
    </source>
</reference>
<dbReference type="EMBL" id="FUXB01000008">
    <property type="protein sequence ID" value="SJZ94869.1"/>
    <property type="molecule type" value="Genomic_DNA"/>
</dbReference>
<dbReference type="InterPro" id="IPR036736">
    <property type="entry name" value="ACP-like_sf"/>
</dbReference>
<dbReference type="PANTHER" id="PTHR45527">
    <property type="entry name" value="NONRIBOSOMAL PEPTIDE SYNTHETASE"/>
    <property type="match status" value="1"/>
</dbReference>
<evidence type="ECO:0000313" key="6">
    <source>
        <dbReference type="Proteomes" id="UP000190834"/>
    </source>
</evidence>
<evidence type="ECO:0000256" key="1">
    <source>
        <dbReference type="ARBA" id="ARBA00001957"/>
    </source>
</evidence>
<dbReference type="SUPFAM" id="SSF52777">
    <property type="entry name" value="CoA-dependent acyltransferases"/>
    <property type="match status" value="3"/>
</dbReference>
<dbReference type="InterPro" id="IPR001242">
    <property type="entry name" value="Condensation_dom"/>
</dbReference>
<dbReference type="GO" id="GO:0009366">
    <property type="term" value="C:enterobactin synthetase complex"/>
    <property type="evidence" value="ECO:0007669"/>
    <property type="project" value="TreeGrafter"/>
</dbReference>
<dbReference type="GO" id="GO:0031177">
    <property type="term" value="F:phosphopantetheine binding"/>
    <property type="evidence" value="ECO:0007669"/>
    <property type="project" value="TreeGrafter"/>
</dbReference>
<dbReference type="PROSITE" id="PS00012">
    <property type="entry name" value="PHOSPHOPANTETHEINE"/>
    <property type="match status" value="1"/>
</dbReference>
<dbReference type="OrthoDB" id="9757559at2"/>
<dbReference type="PANTHER" id="PTHR45527:SF1">
    <property type="entry name" value="FATTY ACID SYNTHASE"/>
    <property type="match status" value="1"/>
</dbReference>
<evidence type="ECO:0000259" key="4">
    <source>
        <dbReference type="PROSITE" id="PS50075"/>
    </source>
</evidence>
<evidence type="ECO:0000313" key="5">
    <source>
        <dbReference type="EMBL" id="SJZ94869.1"/>
    </source>
</evidence>
<keyword evidence="3" id="KW-0597">Phosphoprotein</keyword>
<gene>
    <name evidence="5" type="ORF">SAMN02745782_01884</name>
</gene>
<keyword evidence="6" id="KW-1185">Reference proteome</keyword>
<dbReference type="SUPFAM" id="SSF47336">
    <property type="entry name" value="ACP-like"/>
    <property type="match status" value="1"/>
</dbReference>
<dbReference type="InterPro" id="IPR006162">
    <property type="entry name" value="Ppantetheine_attach_site"/>
</dbReference>
<dbReference type="InterPro" id="IPR009081">
    <property type="entry name" value="PP-bd_ACP"/>
</dbReference>
<dbReference type="GO" id="GO:0047527">
    <property type="term" value="F:2,3-dihydroxybenzoate-serine ligase activity"/>
    <property type="evidence" value="ECO:0007669"/>
    <property type="project" value="TreeGrafter"/>
</dbReference>
<dbReference type="Proteomes" id="UP000190834">
    <property type="component" value="Unassembled WGS sequence"/>
</dbReference>
<dbReference type="GO" id="GO:0043041">
    <property type="term" value="P:amino acid activation for nonribosomal peptide biosynthetic process"/>
    <property type="evidence" value="ECO:0007669"/>
    <property type="project" value="TreeGrafter"/>
</dbReference>
<keyword evidence="2" id="KW-0596">Phosphopantetheine</keyword>
<dbReference type="Gene3D" id="1.10.1200.10">
    <property type="entry name" value="ACP-like"/>
    <property type="match status" value="1"/>
</dbReference>
<dbReference type="GeneID" id="70583941"/>
<dbReference type="Pfam" id="PF00550">
    <property type="entry name" value="PP-binding"/>
    <property type="match status" value="1"/>
</dbReference>